<dbReference type="Gramene" id="Solyc09g056330.1.1">
    <property type="protein sequence ID" value="Solyc09g056330.1.1"/>
    <property type="gene ID" value="Solyc09g056330.1"/>
</dbReference>
<proteinExistence type="predicted"/>
<dbReference type="EnsemblPlants" id="Solyc09g056330.1.1">
    <property type="protein sequence ID" value="Solyc09g056330.1.1"/>
    <property type="gene ID" value="Solyc09g056330.1"/>
</dbReference>
<dbReference type="AlphaFoldDB" id="K4CTC8"/>
<dbReference type="InParanoid" id="K4CTC8"/>
<evidence type="ECO:0000313" key="1">
    <source>
        <dbReference type="EnsemblPlants" id="Solyc09g056330.1.1"/>
    </source>
</evidence>
<dbReference type="PaxDb" id="4081-Solyc09g056330.1.1"/>
<dbReference type="Proteomes" id="UP000004994">
    <property type="component" value="Chromosome 9"/>
</dbReference>
<sequence length="132" mass="14478">MQLFQTDSYVSWAICLIKVSIQTSVLSRKANAILCGSGGRQLDLVKGFAARVVGQRTYRNACGPIYDVSSADVCQAGHIDCLGSSLANEKSISKALKYLFDRCLYLCEEFATDRSCLVSPSFPRCLVTHRSI</sequence>
<keyword evidence="2" id="KW-1185">Reference proteome</keyword>
<organism evidence="1">
    <name type="scientific">Solanum lycopersicum</name>
    <name type="common">Tomato</name>
    <name type="synonym">Lycopersicon esculentum</name>
    <dbReference type="NCBI Taxonomy" id="4081"/>
    <lineage>
        <taxon>Eukaryota</taxon>
        <taxon>Viridiplantae</taxon>
        <taxon>Streptophyta</taxon>
        <taxon>Embryophyta</taxon>
        <taxon>Tracheophyta</taxon>
        <taxon>Spermatophyta</taxon>
        <taxon>Magnoliopsida</taxon>
        <taxon>eudicotyledons</taxon>
        <taxon>Gunneridae</taxon>
        <taxon>Pentapetalae</taxon>
        <taxon>asterids</taxon>
        <taxon>lamiids</taxon>
        <taxon>Solanales</taxon>
        <taxon>Solanaceae</taxon>
        <taxon>Solanoideae</taxon>
        <taxon>Solaneae</taxon>
        <taxon>Solanum</taxon>
        <taxon>Solanum subgen. Lycopersicon</taxon>
    </lineage>
</organism>
<evidence type="ECO:0000313" key="2">
    <source>
        <dbReference type="Proteomes" id="UP000004994"/>
    </source>
</evidence>
<reference evidence="1" key="2">
    <citation type="submission" date="2013-04" db="UniProtKB">
        <authorList>
            <consortium name="EnsemblPlants"/>
        </authorList>
    </citation>
    <scope>IDENTIFICATION</scope>
    <source>
        <strain evidence="1">cv. Heinz 1706</strain>
    </source>
</reference>
<dbReference type="HOGENOM" id="CLU_1920771_0_0_1"/>
<protein>
    <submittedName>
        <fullName evidence="1">Uncharacterized protein</fullName>
    </submittedName>
</protein>
<reference evidence="1" key="1">
    <citation type="journal article" date="2012" name="Nature">
        <title>The tomato genome sequence provides insights into fleshy fruit evolution.</title>
        <authorList>
            <consortium name="Tomato Genome Consortium"/>
        </authorList>
    </citation>
    <scope>NUCLEOTIDE SEQUENCE [LARGE SCALE GENOMIC DNA]</scope>
    <source>
        <strain evidence="1">cv. Heinz 1706</strain>
    </source>
</reference>
<name>K4CTC8_SOLLC</name>
<accession>K4CTC8</accession>